<dbReference type="GO" id="GO:0006744">
    <property type="term" value="P:ubiquinone biosynthetic process"/>
    <property type="evidence" value="ECO:0007669"/>
    <property type="project" value="InterPro"/>
</dbReference>
<dbReference type="GO" id="GO:0071949">
    <property type="term" value="F:FAD binding"/>
    <property type="evidence" value="ECO:0007669"/>
    <property type="project" value="InterPro"/>
</dbReference>
<dbReference type="PANTHER" id="PTHR43876">
    <property type="entry name" value="UBIQUINONE BIOSYNTHESIS MONOOXYGENASE COQ6, MITOCHONDRIAL"/>
    <property type="match status" value="1"/>
</dbReference>
<evidence type="ECO:0000313" key="9">
    <source>
        <dbReference type="Proteomes" id="UP000053660"/>
    </source>
</evidence>
<keyword evidence="5" id="KW-0560">Oxidoreductase</keyword>
<evidence type="ECO:0000256" key="4">
    <source>
        <dbReference type="ARBA" id="ARBA00022827"/>
    </source>
</evidence>
<comment type="similarity">
    <text evidence="2">Belongs to the UbiH/COQ6 family.</text>
</comment>
<name>A0A0B1RXR3_OESDE</name>
<dbReference type="PRINTS" id="PR00420">
    <property type="entry name" value="RNGMNOXGNASE"/>
</dbReference>
<gene>
    <name evidence="8" type="ORF">OESDEN_24389</name>
</gene>
<dbReference type="InterPro" id="IPR036188">
    <property type="entry name" value="FAD/NAD-bd_sf"/>
</dbReference>
<evidence type="ECO:0000256" key="6">
    <source>
        <dbReference type="ARBA" id="ARBA00023033"/>
    </source>
</evidence>
<dbReference type="NCBIfam" id="TIGR01988">
    <property type="entry name" value="Ubi-OHases"/>
    <property type="match status" value="1"/>
</dbReference>
<dbReference type="SUPFAM" id="SSF51905">
    <property type="entry name" value="FAD/NAD(P)-binding domain"/>
    <property type="match status" value="1"/>
</dbReference>
<evidence type="ECO:0000256" key="5">
    <source>
        <dbReference type="ARBA" id="ARBA00023002"/>
    </source>
</evidence>
<dbReference type="InterPro" id="IPR002938">
    <property type="entry name" value="FAD-bd"/>
</dbReference>
<dbReference type="PANTHER" id="PTHR43876:SF7">
    <property type="entry name" value="UBIQUINONE BIOSYNTHESIS MONOOXYGENASE COQ6, MITOCHONDRIAL"/>
    <property type="match status" value="1"/>
</dbReference>
<dbReference type="PROSITE" id="PS01304">
    <property type="entry name" value="UBIH"/>
    <property type="match status" value="1"/>
</dbReference>
<sequence length="257" mass="28113">MIWALYDRIKETCPSVEVRDKAAVKNCILPLSLENVAAIELDNGDKIETSLVIGADGVRSKVRQAMHADYTAFNYEQCGLVATLVVETPGNNDIAWQRFCRSGPIAFLPLSHNLSSLTWTTSTDHANRLLALSKDEFVDELNYTMFTDEDQNDCVNKSLFAMSKLPFLSNDLAPTPQPPHVVTLQGDTRAAFPLGFGHTHTYVHPRGVLIGDAAHRIHPLAGQGVNLGWHDVMVLNGILGQAAAAGADIGNIQRFHN</sequence>
<protein>
    <recommendedName>
        <fullName evidence="7">FAD-binding domain-containing protein</fullName>
    </recommendedName>
</protein>
<reference evidence="8 9" key="1">
    <citation type="submission" date="2014-03" db="EMBL/GenBank/DDBJ databases">
        <title>Draft genome of the hookworm Oesophagostomum dentatum.</title>
        <authorList>
            <person name="Mitreva M."/>
        </authorList>
    </citation>
    <scope>NUCLEOTIDE SEQUENCE [LARGE SCALE GENOMIC DNA]</scope>
    <source>
        <strain evidence="8 9">OD-Hann</strain>
    </source>
</reference>
<keyword evidence="6" id="KW-0503">Monooxygenase</keyword>
<keyword evidence="3" id="KW-0285">Flavoprotein</keyword>
<evidence type="ECO:0000256" key="3">
    <source>
        <dbReference type="ARBA" id="ARBA00022630"/>
    </source>
</evidence>
<keyword evidence="9" id="KW-1185">Reference proteome</keyword>
<dbReference type="GO" id="GO:0016705">
    <property type="term" value="F:oxidoreductase activity, acting on paired donors, with incorporation or reduction of molecular oxygen"/>
    <property type="evidence" value="ECO:0007669"/>
    <property type="project" value="InterPro"/>
</dbReference>
<keyword evidence="4" id="KW-0274">FAD</keyword>
<evidence type="ECO:0000259" key="7">
    <source>
        <dbReference type="Pfam" id="PF01494"/>
    </source>
</evidence>
<evidence type="ECO:0000256" key="1">
    <source>
        <dbReference type="ARBA" id="ARBA00001974"/>
    </source>
</evidence>
<dbReference type="Gene3D" id="3.50.50.60">
    <property type="entry name" value="FAD/NAD(P)-binding domain"/>
    <property type="match status" value="1"/>
</dbReference>
<dbReference type="InterPro" id="IPR051205">
    <property type="entry name" value="UbiH/COQ6_monooxygenase"/>
</dbReference>
<evidence type="ECO:0000313" key="8">
    <source>
        <dbReference type="EMBL" id="KHJ75992.1"/>
    </source>
</evidence>
<dbReference type="InterPro" id="IPR010971">
    <property type="entry name" value="UbiH/COQ6"/>
</dbReference>
<dbReference type="OrthoDB" id="5856179at2759"/>
<dbReference type="AlphaFoldDB" id="A0A0B1RXR3"/>
<feature type="domain" description="FAD-binding" evidence="7">
    <location>
        <begin position="199"/>
        <end position="241"/>
    </location>
</feature>
<dbReference type="Gene3D" id="3.30.9.10">
    <property type="entry name" value="D-Amino Acid Oxidase, subunit A, domain 2"/>
    <property type="match status" value="1"/>
</dbReference>
<dbReference type="InterPro" id="IPR018168">
    <property type="entry name" value="Ubi_Hdrlase_CS"/>
</dbReference>
<dbReference type="GO" id="GO:0005739">
    <property type="term" value="C:mitochondrion"/>
    <property type="evidence" value="ECO:0007669"/>
    <property type="project" value="TreeGrafter"/>
</dbReference>
<accession>A0A0B1RXR3</accession>
<dbReference type="Proteomes" id="UP000053660">
    <property type="component" value="Unassembled WGS sequence"/>
</dbReference>
<evidence type="ECO:0000256" key="2">
    <source>
        <dbReference type="ARBA" id="ARBA00005349"/>
    </source>
</evidence>
<dbReference type="GO" id="GO:0004497">
    <property type="term" value="F:monooxygenase activity"/>
    <property type="evidence" value="ECO:0007669"/>
    <property type="project" value="UniProtKB-KW"/>
</dbReference>
<dbReference type="Pfam" id="PF01494">
    <property type="entry name" value="FAD_binding_3"/>
    <property type="match status" value="1"/>
</dbReference>
<dbReference type="EMBL" id="KN612199">
    <property type="protein sequence ID" value="KHJ75992.1"/>
    <property type="molecule type" value="Genomic_DNA"/>
</dbReference>
<organism evidence="8 9">
    <name type="scientific">Oesophagostomum dentatum</name>
    <name type="common">Nodular worm</name>
    <dbReference type="NCBI Taxonomy" id="61180"/>
    <lineage>
        <taxon>Eukaryota</taxon>
        <taxon>Metazoa</taxon>
        <taxon>Ecdysozoa</taxon>
        <taxon>Nematoda</taxon>
        <taxon>Chromadorea</taxon>
        <taxon>Rhabditida</taxon>
        <taxon>Rhabditina</taxon>
        <taxon>Rhabditomorpha</taxon>
        <taxon>Strongyloidea</taxon>
        <taxon>Strongylidae</taxon>
        <taxon>Oesophagostomum</taxon>
    </lineage>
</organism>
<proteinExistence type="inferred from homology"/>
<comment type="cofactor">
    <cofactor evidence="1">
        <name>FAD</name>
        <dbReference type="ChEBI" id="CHEBI:57692"/>
    </cofactor>
</comment>